<feature type="domain" description="ABC transporter" evidence="14">
    <location>
        <begin position="1235"/>
        <end position="1468"/>
    </location>
</feature>
<dbReference type="GO" id="GO:0005524">
    <property type="term" value="F:ATP binding"/>
    <property type="evidence" value="ECO:0007669"/>
    <property type="project" value="UniProtKB-KW"/>
</dbReference>
<feature type="transmembrane region" description="Helical" evidence="13">
    <location>
        <begin position="409"/>
        <end position="432"/>
    </location>
</feature>
<dbReference type="Gene3D" id="1.20.1560.10">
    <property type="entry name" value="ABC transporter type 1, transmembrane domain"/>
    <property type="match status" value="2"/>
</dbReference>
<keyword evidence="5 13" id="KW-0812">Transmembrane</keyword>
<dbReference type="InterPro" id="IPR027417">
    <property type="entry name" value="P-loop_NTPase"/>
</dbReference>
<dbReference type="SUPFAM" id="SSF52540">
    <property type="entry name" value="P-loop containing nucleoside triphosphate hydrolases"/>
    <property type="match status" value="2"/>
</dbReference>
<keyword evidence="9" id="KW-1278">Translocase</keyword>
<dbReference type="Pfam" id="PF24357">
    <property type="entry name" value="TMD0_ABC"/>
    <property type="match status" value="1"/>
</dbReference>
<sequence>MAACHDTEGWAVVSELRPFDLTPCFEEGILLSSFYAALLIAAVLASFRTVFAPKRELERASRWILWAKLTMLAVSFTVSIVNLVLIVLTRKNVPVFQSYILEPIAVLSALALTYINHTRARRASTILLLYWPLYAVALAIWGRTLFEGGANVPHVTIALRLATAGCGLLSFILECFGPETTPKETDADTPPENPILTANVFSQWTFSWMTPLMKKGASQYITENDIPSLKPEDDCVVLGSALQKSLKTHTLWKALVLTYGGPYCLAASLKLIADVLNFVQPQLLRWLLSYISVYQMASTSADRPHPLEGFCIAAIMFITSMGQTIIINQYFQGAFETGMRVRAGMVAVIYDKTLALSNDERSRSSGDIVNLMSVDAMRLQEFCTYGLIAISGPFQITLAFISLYNLLGWAAFVGVAIMVLSIPLNTVIARILKNMQVQQMKNRDKRTRLMSELLNNIKSIKLYAWENAFIRKIFTVRNDEEVKMLRKIGIATSLNMSLWSGIPLLVAFSSLAVAAVTMETPITSDIIFPSISLFMLLQFPLAMFSQVTSNIIEAIVSINRLNSFLSAEELQMDSREVKVKEEVTIGDEVLTIKNADFTWSAQATQPTLEDINLTVKKGELLGVLGRVGCGKTSLLSAIIGDMVRREGQVIVNGTIAYAPQNPWILSATVRENILFHHEYDEAFYNLVIEACALGPDLALLADGDLTEVGEKGITMSGGQRARIALARAVYARADLVLLDDCLSAVDSHVAKHIFNNVIGPNGILASKARILVTNSIAFIKDFDHVVFIRRGIILEQGSYMSLIDNGEGEISKLVYVSSQSHGVSGNVSGTVTPRVPSEKTISPGDAETESKFENAALFAKLRQIDFPKSRIAPAPPVRQVESTGLSKEHMEQGRVKPRVYAEYIRAASRTGFIFFLLAMLGQQAASVLGNLVLRSWGENNRRTGGNTDTKTYMIGYGLSSLASVLFSGAGAILLLVLCSLRSARFLHDSMLESLILAPLSFFELTPTGRTLNLFSRDVYVVDQILGRIIQGFCRTSMVTMSIIIVISASFPPFLVAVIPLGWFYLQVMKYYLATSRELKRLDSTSRSPIFAWFGETLSGLSTIRAFNQQEIFIAANHRRVDRNQICYLASISVNRWLSLRLESVGAMIIFIVAVLAMVTLMTTGVDAGLVGLVLSYAMNTTSSLNWVVRTASEVEQNIVSVERILHQIDVQHEAPHEIPDTKPEDDWPASGAIEFRGYSMRYREGLDLVLKELTMIIQPGEKIGICGRTGAGKSSLLLALFRIIEPAAGTIFIDGVDITKIGLRDLRSSISIVPQSPDLFEGTLRENIDPVGVYPDADIWVAIGQAGLREYVETLPEGLDAAVREGGSSLSSGQRQLLCFARALLRRSRVILLDEATSNVDLDTDAQVQQIIRGPAFHGVTILTIAHRLNTILDYDRILVMEAGSLAEFDKPGRLLEQKESKFYSLVSEAGLAPADK</sequence>
<dbReference type="SUPFAM" id="SSF90123">
    <property type="entry name" value="ABC transporter transmembrane region"/>
    <property type="match status" value="2"/>
</dbReference>
<name>A0A0D7BIK2_9AGAR</name>
<dbReference type="GO" id="GO:0140359">
    <property type="term" value="F:ABC-type transporter activity"/>
    <property type="evidence" value="ECO:0007669"/>
    <property type="project" value="InterPro"/>
</dbReference>
<dbReference type="PROSITE" id="PS50929">
    <property type="entry name" value="ABC_TM1F"/>
    <property type="match status" value="2"/>
</dbReference>
<dbReference type="SMART" id="SM00382">
    <property type="entry name" value="AAA"/>
    <property type="match status" value="2"/>
</dbReference>
<feature type="transmembrane region" description="Helical" evidence="13">
    <location>
        <begin position="152"/>
        <end position="173"/>
    </location>
</feature>
<feature type="transmembrane region" description="Helical" evidence="13">
    <location>
        <begin position="953"/>
        <end position="980"/>
    </location>
</feature>
<dbReference type="CDD" id="cd18579">
    <property type="entry name" value="ABC_6TM_ABCC_D1"/>
    <property type="match status" value="1"/>
</dbReference>
<feature type="transmembrane region" description="Helical" evidence="13">
    <location>
        <begin position="1037"/>
        <end position="1065"/>
    </location>
</feature>
<evidence type="ECO:0000256" key="9">
    <source>
        <dbReference type="ARBA" id="ARBA00022967"/>
    </source>
</evidence>
<dbReference type="FunFam" id="1.20.1560.10:FF:000010">
    <property type="entry name" value="Multidrug resistance-associated ABC transporter"/>
    <property type="match status" value="1"/>
</dbReference>
<dbReference type="InterPro" id="IPR003593">
    <property type="entry name" value="AAA+_ATPase"/>
</dbReference>
<evidence type="ECO:0000256" key="1">
    <source>
        <dbReference type="ARBA" id="ARBA00004128"/>
    </source>
</evidence>
<feature type="transmembrane region" description="Helical" evidence="13">
    <location>
        <begin position="29"/>
        <end position="51"/>
    </location>
</feature>
<feature type="transmembrane region" description="Helical" evidence="13">
    <location>
        <begin position="382"/>
        <end position="403"/>
    </location>
</feature>
<keyword evidence="10 13" id="KW-1133">Transmembrane helix</keyword>
<keyword evidence="8" id="KW-0067">ATP-binding</keyword>
<dbReference type="InterPro" id="IPR011527">
    <property type="entry name" value="ABC1_TM_dom"/>
</dbReference>
<feature type="transmembrane region" description="Helical" evidence="13">
    <location>
        <begin position="95"/>
        <end position="115"/>
    </location>
</feature>
<dbReference type="FunFam" id="3.40.50.300:FF:000565">
    <property type="entry name" value="ABC bile acid transporter"/>
    <property type="match status" value="1"/>
</dbReference>
<keyword evidence="17" id="KW-1185">Reference proteome</keyword>
<organism evidence="16 17">
    <name type="scientific">Cylindrobasidium torrendii FP15055 ss-10</name>
    <dbReference type="NCBI Taxonomy" id="1314674"/>
    <lineage>
        <taxon>Eukaryota</taxon>
        <taxon>Fungi</taxon>
        <taxon>Dikarya</taxon>
        <taxon>Basidiomycota</taxon>
        <taxon>Agaricomycotina</taxon>
        <taxon>Agaricomycetes</taxon>
        <taxon>Agaricomycetidae</taxon>
        <taxon>Agaricales</taxon>
        <taxon>Marasmiineae</taxon>
        <taxon>Physalacriaceae</taxon>
        <taxon>Cylindrobasidium</taxon>
    </lineage>
</organism>
<dbReference type="PANTHER" id="PTHR24223">
    <property type="entry name" value="ATP-BINDING CASSETTE SUB-FAMILY C"/>
    <property type="match status" value="1"/>
</dbReference>
<reference evidence="16 17" key="1">
    <citation type="journal article" date="2015" name="Fungal Genet. Biol.">
        <title>Evolution of novel wood decay mechanisms in Agaricales revealed by the genome sequences of Fistulina hepatica and Cylindrobasidium torrendii.</title>
        <authorList>
            <person name="Floudas D."/>
            <person name="Held B.W."/>
            <person name="Riley R."/>
            <person name="Nagy L.G."/>
            <person name="Koehler G."/>
            <person name="Ransdell A.S."/>
            <person name="Younus H."/>
            <person name="Chow J."/>
            <person name="Chiniquy J."/>
            <person name="Lipzen A."/>
            <person name="Tritt A."/>
            <person name="Sun H."/>
            <person name="Haridas S."/>
            <person name="LaButti K."/>
            <person name="Ohm R.A."/>
            <person name="Kues U."/>
            <person name="Blanchette R.A."/>
            <person name="Grigoriev I.V."/>
            <person name="Minto R.E."/>
            <person name="Hibbett D.S."/>
        </authorList>
    </citation>
    <scope>NUCLEOTIDE SEQUENCE [LARGE SCALE GENOMIC DNA]</scope>
    <source>
        <strain evidence="16 17">FP15055 ss-10</strain>
    </source>
</reference>
<keyword evidence="11 13" id="KW-0472">Membrane</keyword>
<feature type="domain" description="ABC transmembrane type-1" evidence="15">
    <location>
        <begin position="265"/>
        <end position="553"/>
    </location>
</feature>
<feature type="domain" description="ABC transporter" evidence="14">
    <location>
        <begin position="592"/>
        <end position="815"/>
    </location>
</feature>
<dbReference type="InterPro" id="IPR056227">
    <property type="entry name" value="TMD0_ABC"/>
</dbReference>
<dbReference type="Gene3D" id="3.40.50.300">
    <property type="entry name" value="P-loop containing nucleotide triphosphate hydrolases"/>
    <property type="match status" value="2"/>
</dbReference>
<evidence type="ECO:0000313" key="17">
    <source>
        <dbReference type="Proteomes" id="UP000054007"/>
    </source>
</evidence>
<evidence type="ECO:0000256" key="13">
    <source>
        <dbReference type="SAM" id="Phobius"/>
    </source>
</evidence>
<dbReference type="CDD" id="cd03244">
    <property type="entry name" value="ABCC_MRP_domain2"/>
    <property type="match status" value="1"/>
</dbReference>
<evidence type="ECO:0000256" key="6">
    <source>
        <dbReference type="ARBA" id="ARBA00022737"/>
    </source>
</evidence>
<dbReference type="InterPro" id="IPR050173">
    <property type="entry name" value="ABC_transporter_C-like"/>
</dbReference>
<dbReference type="PROSITE" id="PS00211">
    <property type="entry name" value="ABC_TRANSPORTER_1"/>
    <property type="match status" value="2"/>
</dbReference>
<evidence type="ECO:0000256" key="7">
    <source>
        <dbReference type="ARBA" id="ARBA00022741"/>
    </source>
</evidence>
<dbReference type="PROSITE" id="PS50893">
    <property type="entry name" value="ABC_TRANSPORTER_2"/>
    <property type="match status" value="2"/>
</dbReference>
<dbReference type="Pfam" id="PF00005">
    <property type="entry name" value="ABC_tran"/>
    <property type="match status" value="2"/>
</dbReference>
<keyword evidence="6" id="KW-0677">Repeat</keyword>
<feature type="domain" description="ABC transmembrane type-1" evidence="15">
    <location>
        <begin position="913"/>
        <end position="1196"/>
    </location>
</feature>
<dbReference type="OrthoDB" id="6500128at2759"/>
<evidence type="ECO:0000256" key="10">
    <source>
        <dbReference type="ARBA" id="ARBA00022989"/>
    </source>
</evidence>
<comment type="subcellular location">
    <subcellularLocation>
        <location evidence="1">Vacuole membrane</location>
        <topology evidence="1">Multi-pass membrane protein</topology>
    </subcellularLocation>
</comment>
<keyword evidence="3" id="KW-0813">Transport</keyword>
<dbReference type="Proteomes" id="UP000054007">
    <property type="component" value="Unassembled WGS sequence"/>
</dbReference>
<dbReference type="FunFam" id="3.40.50.300:FF:000450">
    <property type="entry name" value="ABC transporter C family member 2"/>
    <property type="match status" value="1"/>
</dbReference>
<feature type="transmembrane region" description="Helical" evidence="13">
    <location>
        <begin position="63"/>
        <end position="89"/>
    </location>
</feature>
<dbReference type="InterPro" id="IPR036640">
    <property type="entry name" value="ABC1_TM_sf"/>
</dbReference>
<dbReference type="GO" id="GO:0016887">
    <property type="term" value="F:ATP hydrolysis activity"/>
    <property type="evidence" value="ECO:0007669"/>
    <property type="project" value="InterPro"/>
</dbReference>
<keyword evidence="7" id="KW-0547">Nucleotide-binding</keyword>
<dbReference type="FunFam" id="1.20.1560.10:FF:000020">
    <property type="entry name" value="ABC metal ion transporter"/>
    <property type="match status" value="1"/>
</dbReference>
<dbReference type="CDD" id="cd18603">
    <property type="entry name" value="ABC_6TM_MRP1_2_3_6_D2_like"/>
    <property type="match status" value="1"/>
</dbReference>
<evidence type="ECO:0000259" key="14">
    <source>
        <dbReference type="PROSITE" id="PS50893"/>
    </source>
</evidence>
<gene>
    <name evidence="16" type="ORF">CYLTODRAFT_347871</name>
</gene>
<evidence type="ECO:0000256" key="12">
    <source>
        <dbReference type="SAM" id="MobiDB-lite"/>
    </source>
</evidence>
<dbReference type="GO" id="GO:0000329">
    <property type="term" value="C:fungal-type vacuole membrane"/>
    <property type="evidence" value="ECO:0007669"/>
    <property type="project" value="UniProtKB-ARBA"/>
</dbReference>
<dbReference type="CDD" id="cd03250">
    <property type="entry name" value="ABCC_MRP_domain1"/>
    <property type="match status" value="1"/>
</dbReference>
<dbReference type="PANTHER" id="PTHR24223:SF443">
    <property type="entry name" value="MULTIDRUG-RESISTANCE LIKE PROTEIN 1, ISOFORM I"/>
    <property type="match status" value="1"/>
</dbReference>
<dbReference type="InterPro" id="IPR017871">
    <property type="entry name" value="ABC_transporter-like_CS"/>
</dbReference>
<feature type="region of interest" description="Disordered" evidence="12">
    <location>
        <begin position="825"/>
        <end position="846"/>
    </location>
</feature>
<protein>
    <submittedName>
        <fullName evidence="16">p-loop containing nucleoside triphosphate hydrolase protein</fullName>
    </submittedName>
</protein>
<feature type="transmembrane region" description="Helical" evidence="13">
    <location>
        <begin position="1144"/>
        <end position="1174"/>
    </location>
</feature>
<dbReference type="STRING" id="1314674.A0A0D7BIK2"/>
<dbReference type="Pfam" id="PF00664">
    <property type="entry name" value="ABC_membrane"/>
    <property type="match status" value="2"/>
</dbReference>
<evidence type="ECO:0000256" key="11">
    <source>
        <dbReference type="ARBA" id="ARBA00023136"/>
    </source>
</evidence>
<keyword evidence="4" id="KW-0926">Vacuole</keyword>
<evidence type="ECO:0000256" key="2">
    <source>
        <dbReference type="ARBA" id="ARBA00009726"/>
    </source>
</evidence>
<evidence type="ECO:0000313" key="16">
    <source>
        <dbReference type="EMBL" id="KIY70282.1"/>
    </source>
</evidence>
<proteinExistence type="inferred from homology"/>
<feature type="transmembrane region" description="Helical" evidence="13">
    <location>
        <begin position="493"/>
        <end position="514"/>
    </location>
</feature>
<keyword evidence="16" id="KW-0378">Hydrolase</keyword>
<dbReference type="EMBL" id="KN880470">
    <property type="protein sequence ID" value="KIY70282.1"/>
    <property type="molecule type" value="Genomic_DNA"/>
</dbReference>
<feature type="transmembrane region" description="Helical" evidence="13">
    <location>
        <begin position="912"/>
        <end position="933"/>
    </location>
</feature>
<evidence type="ECO:0000256" key="5">
    <source>
        <dbReference type="ARBA" id="ARBA00022692"/>
    </source>
</evidence>
<evidence type="ECO:0000256" key="4">
    <source>
        <dbReference type="ARBA" id="ARBA00022554"/>
    </source>
</evidence>
<feature type="transmembrane region" description="Helical" evidence="13">
    <location>
        <begin position="127"/>
        <end position="146"/>
    </location>
</feature>
<dbReference type="InterPro" id="IPR044746">
    <property type="entry name" value="ABCC_6TM_D1"/>
</dbReference>
<evidence type="ECO:0000259" key="15">
    <source>
        <dbReference type="PROSITE" id="PS50929"/>
    </source>
</evidence>
<comment type="similarity">
    <text evidence="2">Belongs to the ABC transporter superfamily. ABCC family. Conjugate transporter (TC 3.A.1.208) subfamily.</text>
</comment>
<evidence type="ECO:0000256" key="8">
    <source>
        <dbReference type="ARBA" id="ARBA00022840"/>
    </source>
</evidence>
<dbReference type="InterPro" id="IPR003439">
    <property type="entry name" value="ABC_transporter-like_ATP-bd"/>
</dbReference>
<accession>A0A0D7BIK2</accession>
<evidence type="ECO:0000256" key="3">
    <source>
        <dbReference type="ARBA" id="ARBA00022448"/>
    </source>
</evidence>